<evidence type="ECO:0000256" key="2">
    <source>
        <dbReference type="ARBA" id="ARBA00022618"/>
    </source>
</evidence>
<evidence type="ECO:0000259" key="8">
    <source>
        <dbReference type="Pfam" id="PF08245"/>
    </source>
</evidence>
<dbReference type="NCBIfam" id="TIGR01143">
    <property type="entry name" value="murF"/>
    <property type="match status" value="1"/>
</dbReference>
<dbReference type="InterPro" id="IPR036565">
    <property type="entry name" value="Mur-like_cat_sf"/>
</dbReference>
<sequence length="469" mass="51695">MMAKEEAVLTKSVTLNQCVQIIGGTLIRGDGSRIIRGANLGKPRRLAKSQIYFYSKSRSWDKQLAGLQSTPPAAVVLHEGLSLSSIPKSIAIVRVPNVNQAIWRLASWNWRQIRPRVAAVTGSAGKSTTTSMVTSILKRSRRVIHTQGNLNTFTYLPSYLLRLSPGDEILVLEMGMKSFNNIARQCRVVRPEVGVVTNVGEAHAGHLGGVHRVVKAKQELIDGLRPGATLYLNADCLRSRQLSTRRFRGSVFTFGIRNTADIQGANIQYRTNGMSFDVMTEGKRGRFFIPTWGDHNILNALAAIGIARALGISFHQIREGLAKVKLPRMRLQKIRGIHGRTLINDAWNANPSAMKAGLSVLRHLSSKRPGIAVLGDMMELGGYTRAGHRDVGRFAARMNPHQLITYGQKAQDIGRTAIAAGMNPQRVHHFSSRGALIRHLHSTPAGSVIYFKASRKQKFEKIVNSLTRG</sequence>
<evidence type="ECO:0000259" key="7">
    <source>
        <dbReference type="Pfam" id="PF02875"/>
    </source>
</evidence>
<feature type="domain" description="Mur ligase C-terminal" evidence="7">
    <location>
        <begin position="329"/>
        <end position="455"/>
    </location>
</feature>
<keyword evidence="10" id="KW-1185">Reference proteome</keyword>
<keyword evidence="4" id="KW-0067">ATP-binding</keyword>
<keyword evidence="3" id="KW-0547">Nucleotide-binding</keyword>
<evidence type="ECO:0000256" key="3">
    <source>
        <dbReference type="ARBA" id="ARBA00022741"/>
    </source>
</evidence>
<keyword evidence="2 6" id="KW-0132">Cell division</keyword>
<comment type="pathway">
    <text evidence="6">Cell wall biogenesis; peptidoglycan biosynthesis.</text>
</comment>
<comment type="function">
    <text evidence="6">Involved in cell wall formation. Catalyzes the final step in the synthesis of UDP-N-acetylmuramoyl-pentapeptide, the precursor of murein.</text>
</comment>
<dbReference type="Pfam" id="PF08245">
    <property type="entry name" value="Mur_ligase_M"/>
    <property type="match status" value="1"/>
</dbReference>
<evidence type="ECO:0000256" key="5">
    <source>
        <dbReference type="ARBA" id="ARBA00023306"/>
    </source>
</evidence>
<comment type="caution">
    <text evidence="9">The sequence shown here is derived from an EMBL/GenBank/DDBJ whole genome shotgun (WGS) entry which is preliminary data.</text>
</comment>
<comment type="catalytic activity">
    <reaction evidence="6">
        <text>D-alanyl-D-alanine + UDP-N-acetyl-alpha-D-muramoyl-L-alanyl-gamma-D-glutamyl-meso-2,6-diaminopimelate + ATP = UDP-N-acetyl-alpha-D-muramoyl-L-alanyl-gamma-D-glutamyl-meso-2,6-diaminopimeloyl-D-alanyl-D-alanine + ADP + phosphate + H(+)</text>
        <dbReference type="Rhea" id="RHEA:28374"/>
        <dbReference type="ChEBI" id="CHEBI:15378"/>
        <dbReference type="ChEBI" id="CHEBI:30616"/>
        <dbReference type="ChEBI" id="CHEBI:43474"/>
        <dbReference type="ChEBI" id="CHEBI:57822"/>
        <dbReference type="ChEBI" id="CHEBI:61386"/>
        <dbReference type="ChEBI" id="CHEBI:83905"/>
        <dbReference type="ChEBI" id="CHEBI:456216"/>
        <dbReference type="EC" id="6.3.2.10"/>
    </reaction>
</comment>
<evidence type="ECO:0000313" key="10">
    <source>
        <dbReference type="Proteomes" id="UP000617979"/>
    </source>
</evidence>
<dbReference type="GO" id="GO:0016874">
    <property type="term" value="F:ligase activity"/>
    <property type="evidence" value="ECO:0007669"/>
    <property type="project" value="UniProtKB-KW"/>
</dbReference>
<dbReference type="InterPro" id="IPR013221">
    <property type="entry name" value="Mur_ligase_cen"/>
</dbReference>
<reference evidence="10" key="1">
    <citation type="journal article" date="2019" name="Int. J. Syst. Evol. Microbiol.">
        <title>The Global Catalogue of Microorganisms (GCM) 10K type strain sequencing project: providing services to taxonomists for standard genome sequencing and annotation.</title>
        <authorList>
            <consortium name="The Broad Institute Genomics Platform"/>
            <consortium name="The Broad Institute Genome Sequencing Center for Infectious Disease"/>
            <person name="Wu L."/>
            <person name="Ma J."/>
        </authorList>
    </citation>
    <scope>NUCLEOTIDE SEQUENCE [LARGE SCALE GENOMIC DNA]</scope>
    <source>
        <strain evidence="10">CGMCC 1.12404</strain>
    </source>
</reference>
<protein>
    <recommendedName>
        <fullName evidence="6">UDP-N-acetylmuramoyl-tripeptide--D-alanyl-D-alanine ligase</fullName>
        <ecNumber evidence="6">6.3.2.10</ecNumber>
    </recommendedName>
</protein>
<dbReference type="PANTHER" id="PTHR43024:SF1">
    <property type="entry name" value="UDP-N-ACETYLMURAMOYL-TRIPEPTIDE--D-ALANYL-D-ALANINE LIGASE"/>
    <property type="match status" value="1"/>
</dbReference>
<dbReference type="Gene3D" id="3.40.1190.10">
    <property type="entry name" value="Mur-like, catalytic domain"/>
    <property type="match status" value="1"/>
</dbReference>
<dbReference type="InterPro" id="IPR051046">
    <property type="entry name" value="MurCDEF_CellWall_CoF430Synth"/>
</dbReference>
<gene>
    <name evidence="9" type="primary">murF</name>
    <name evidence="9" type="ORF">GCM10007416_04810</name>
</gene>
<proteinExistence type="predicted"/>
<feature type="domain" description="Mur ligase central" evidence="8">
    <location>
        <begin position="120"/>
        <end position="307"/>
    </location>
</feature>
<dbReference type="InterPro" id="IPR004101">
    <property type="entry name" value="Mur_ligase_C"/>
</dbReference>
<dbReference type="SUPFAM" id="SSF53244">
    <property type="entry name" value="MurD-like peptide ligases, peptide-binding domain"/>
    <property type="match status" value="1"/>
</dbReference>
<dbReference type="Gene3D" id="3.90.190.20">
    <property type="entry name" value="Mur ligase, C-terminal domain"/>
    <property type="match status" value="1"/>
</dbReference>
<dbReference type="InterPro" id="IPR036615">
    <property type="entry name" value="Mur_ligase_C_dom_sf"/>
</dbReference>
<keyword evidence="6" id="KW-0961">Cell wall biogenesis/degradation</keyword>
<dbReference type="Proteomes" id="UP000617979">
    <property type="component" value="Unassembled WGS sequence"/>
</dbReference>
<dbReference type="PANTHER" id="PTHR43024">
    <property type="entry name" value="UDP-N-ACETYLMURAMOYL-TRIPEPTIDE--D-ALANYL-D-ALANINE LIGASE"/>
    <property type="match status" value="1"/>
</dbReference>
<evidence type="ECO:0000313" key="9">
    <source>
        <dbReference type="EMBL" id="GGA34921.1"/>
    </source>
</evidence>
<evidence type="ECO:0000256" key="6">
    <source>
        <dbReference type="RuleBase" id="RU004136"/>
    </source>
</evidence>
<keyword evidence="6" id="KW-0133">Cell shape</keyword>
<evidence type="ECO:0000256" key="1">
    <source>
        <dbReference type="ARBA" id="ARBA00022598"/>
    </source>
</evidence>
<keyword evidence="5 6" id="KW-0131">Cell cycle</keyword>
<comment type="subcellular location">
    <subcellularLocation>
        <location evidence="6">Cytoplasm</location>
    </subcellularLocation>
</comment>
<dbReference type="InterPro" id="IPR005863">
    <property type="entry name" value="UDP-N-AcMur_synth"/>
</dbReference>
<evidence type="ECO:0000256" key="4">
    <source>
        <dbReference type="ARBA" id="ARBA00022840"/>
    </source>
</evidence>
<accession>A0ABQ1G0C0</accession>
<dbReference type="EMBL" id="BMEX01000001">
    <property type="protein sequence ID" value="GGA34921.1"/>
    <property type="molecule type" value="Genomic_DNA"/>
</dbReference>
<organism evidence="9 10">
    <name type="scientific">Kroppenstedtia guangzhouensis</name>
    <dbReference type="NCBI Taxonomy" id="1274356"/>
    <lineage>
        <taxon>Bacteria</taxon>
        <taxon>Bacillati</taxon>
        <taxon>Bacillota</taxon>
        <taxon>Bacilli</taxon>
        <taxon>Bacillales</taxon>
        <taxon>Thermoactinomycetaceae</taxon>
        <taxon>Kroppenstedtia</taxon>
    </lineage>
</organism>
<name>A0ABQ1G0C0_9BACL</name>
<dbReference type="EC" id="6.3.2.10" evidence="6"/>
<dbReference type="SUPFAM" id="SSF53623">
    <property type="entry name" value="MurD-like peptide ligases, catalytic domain"/>
    <property type="match status" value="1"/>
</dbReference>
<dbReference type="Pfam" id="PF02875">
    <property type="entry name" value="Mur_ligase_C"/>
    <property type="match status" value="1"/>
</dbReference>
<keyword evidence="6" id="KW-0573">Peptidoglycan synthesis</keyword>
<keyword evidence="1 9" id="KW-0436">Ligase</keyword>